<dbReference type="Proteomes" id="UP000320533">
    <property type="component" value="Chromosome"/>
</dbReference>
<organism evidence="1 2">
    <name type="scientific">Bacteroides uniformis</name>
    <dbReference type="NCBI Taxonomy" id="820"/>
    <lineage>
        <taxon>Bacteria</taxon>
        <taxon>Pseudomonadati</taxon>
        <taxon>Bacteroidota</taxon>
        <taxon>Bacteroidia</taxon>
        <taxon>Bacteroidales</taxon>
        <taxon>Bacteroidaceae</taxon>
        <taxon>Bacteroides</taxon>
    </lineage>
</organism>
<evidence type="ECO:0000313" key="2">
    <source>
        <dbReference type="Proteomes" id="UP000320533"/>
    </source>
</evidence>
<protein>
    <submittedName>
        <fullName evidence="1">Uncharacterized protein</fullName>
    </submittedName>
</protein>
<dbReference type="KEGG" id="bun:Bun01g_24070"/>
<name>A0A4Y1VIT2_BACUN</name>
<sequence>MKNIVYIVHAVDTEGPLYESTKATFERLNATFGIKLEPTHENLVKLRNKEIVLDGIEDEVSKFLDPALQNYNDTWDKIEKMHERILSDEFRFANPDSFGNGWIYNWFCMDHVGYEYNPRHRDMGYHNIYDRYLEILDKYGRYKDDVQFHFYPMSHYKEANRAGKSYEHSKTLYQILSRRIIDREFFPAAFRAGCVTERPDANWFLEQWIPFDCSNFAVEDHNKEMHKDQKNGQAGDWRRAPHDWSVYHPDIYDYQVPGLCHRSIGRFLNIVSRYGNITEAEVEKAFKRANDGIPTLLGMFNHDFRDMGKEAEYVQSILQPIAKKYPDVKFKYSRVKDAFNAVLGQEEQPLELDIKLDGENLEVHCTKGKVFGPQPYLAVKTKDGRYFHDNFDFGMDGNSWYYVFNENMLRLNDVDTIGIAANNETGYTFVKTIKVNG</sequence>
<gene>
    <name evidence="1" type="ORF">Bun01g_24070</name>
</gene>
<dbReference type="RefSeq" id="WP_141981738.1">
    <property type="nucleotide sequence ID" value="NZ_AP019724.1"/>
</dbReference>
<dbReference type="AlphaFoldDB" id="A0A4Y1VIT2"/>
<reference evidence="1 2" key="1">
    <citation type="submission" date="2019-06" db="EMBL/GenBank/DDBJ databases">
        <title>Complete genome sequence of Bacteroides uniformis NBRC 113350.</title>
        <authorList>
            <person name="Miura T."/>
            <person name="Furukawa M."/>
            <person name="Shimamura M."/>
            <person name="Ohyama Y."/>
            <person name="Yamazoe A."/>
            <person name="Kawasaki H."/>
        </authorList>
    </citation>
    <scope>NUCLEOTIDE SEQUENCE [LARGE SCALE GENOMIC DNA]</scope>
    <source>
        <strain evidence="1 2">NBRC 113350</strain>
    </source>
</reference>
<proteinExistence type="predicted"/>
<dbReference type="EMBL" id="AP019724">
    <property type="protein sequence ID" value="BBK88037.1"/>
    <property type="molecule type" value="Genomic_DNA"/>
</dbReference>
<evidence type="ECO:0000313" key="1">
    <source>
        <dbReference type="EMBL" id="BBK88037.1"/>
    </source>
</evidence>
<accession>A0A4Y1VIT2</accession>